<name>A0A518VDV5_BRELA</name>
<evidence type="ECO:0000256" key="9">
    <source>
        <dbReference type="ARBA" id="ARBA00022960"/>
    </source>
</evidence>
<keyword evidence="10 20" id="KW-0573">Peptidoglycan synthesis</keyword>
<keyword evidence="6 20" id="KW-0547">Nucleotide-binding</keyword>
<dbReference type="Proteomes" id="UP000319432">
    <property type="component" value="Chromosome"/>
</dbReference>
<evidence type="ECO:0000256" key="12">
    <source>
        <dbReference type="ARBA" id="ARBA00023316"/>
    </source>
</evidence>
<evidence type="ECO:0000256" key="20">
    <source>
        <dbReference type="HAMAP-Rule" id="MF_00208"/>
    </source>
</evidence>
<comment type="caution">
    <text evidence="20">Lacks conserved residue(s) required for the propagation of feature annotation.</text>
</comment>
<dbReference type="InterPro" id="IPR035911">
    <property type="entry name" value="MurE/MurF_N"/>
</dbReference>
<dbReference type="HAMAP" id="MF_00208">
    <property type="entry name" value="MurE"/>
    <property type="match status" value="1"/>
</dbReference>
<comment type="pathway">
    <text evidence="1 20 21">Cell wall biogenesis; peptidoglycan biosynthesis.</text>
</comment>
<dbReference type="InterPro" id="IPR013221">
    <property type="entry name" value="Mur_ligase_cen"/>
</dbReference>
<organism evidence="25 26">
    <name type="scientific">Brevibacillus laterosporus</name>
    <name type="common">Bacillus laterosporus</name>
    <dbReference type="NCBI Taxonomy" id="1465"/>
    <lineage>
        <taxon>Bacteria</taxon>
        <taxon>Bacillati</taxon>
        <taxon>Bacillota</taxon>
        <taxon>Bacilli</taxon>
        <taxon>Bacillales</taxon>
        <taxon>Paenibacillaceae</taxon>
        <taxon>Brevibacillus</taxon>
    </lineage>
</organism>
<comment type="similarity">
    <text evidence="2 20">Belongs to the MurCDEF family. MurE subfamily.</text>
</comment>
<feature type="binding site" evidence="20">
    <location>
        <position position="383"/>
    </location>
    <ligand>
        <name>meso-2,6-diaminopimelate</name>
        <dbReference type="ChEBI" id="CHEBI:57791"/>
    </ligand>
</feature>
<feature type="modified residue" description="N6-carboxylysine" evidence="20">
    <location>
        <position position="217"/>
    </location>
</feature>
<keyword evidence="11 20" id="KW-0131">Cell cycle</keyword>
<evidence type="ECO:0000256" key="3">
    <source>
        <dbReference type="ARBA" id="ARBA00022490"/>
    </source>
</evidence>
<keyword evidence="8 20" id="KW-0460">Magnesium</keyword>
<keyword evidence="26" id="KW-1185">Reference proteome</keyword>
<comment type="catalytic activity">
    <reaction evidence="13 20">
        <text>UDP-N-acetyl-alpha-D-muramoyl-L-alanyl-D-glutamate + meso-2,6-diaminopimelate + ATP = UDP-N-acetyl-alpha-D-muramoyl-L-alanyl-gamma-D-glutamyl-meso-2,6-diaminopimelate + ADP + phosphate + H(+)</text>
        <dbReference type="Rhea" id="RHEA:23676"/>
        <dbReference type="ChEBI" id="CHEBI:15378"/>
        <dbReference type="ChEBI" id="CHEBI:30616"/>
        <dbReference type="ChEBI" id="CHEBI:43474"/>
        <dbReference type="ChEBI" id="CHEBI:57791"/>
        <dbReference type="ChEBI" id="CHEBI:83900"/>
        <dbReference type="ChEBI" id="CHEBI:83905"/>
        <dbReference type="ChEBI" id="CHEBI:456216"/>
        <dbReference type="EC" id="6.3.2.13"/>
    </reaction>
</comment>
<evidence type="ECO:0000256" key="17">
    <source>
        <dbReference type="ARBA" id="ARBA00075482"/>
    </source>
</evidence>
<dbReference type="InterPro" id="IPR004101">
    <property type="entry name" value="Mur_ligase_C"/>
</dbReference>
<dbReference type="FunFam" id="3.40.1390.10:FF:000005">
    <property type="entry name" value="UDP-N-acetylmuramoyl-L-alanyl-D-glutamate--2,6-diaminopimelate ligase"/>
    <property type="match status" value="1"/>
</dbReference>
<keyword evidence="9 20" id="KW-0133">Cell shape</keyword>
<dbReference type="EMBL" id="CP033464">
    <property type="protein sequence ID" value="QDX95178.1"/>
    <property type="molecule type" value="Genomic_DNA"/>
</dbReference>
<evidence type="ECO:0000256" key="10">
    <source>
        <dbReference type="ARBA" id="ARBA00022984"/>
    </source>
</evidence>
<dbReference type="UniPathway" id="UPA00219"/>
<dbReference type="Pfam" id="PF08245">
    <property type="entry name" value="Mur_ligase_M"/>
    <property type="match status" value="1"/>
</dbReference>
<dbReference type="Gene3D" id="3.40.1190.10">
    <property type="entry name" value="Mur-like, catalytic domain"/>
    <property type="match status" value="1"/>
</dbReference>
<evidence type="ECO:0000256" key="21">
    <source>
        <dbReference type="RuleBase" id="RU004135"/>
    </source>
</evidence>
<dbReference type="GO" id="GO:0008765">
    <property type="term" value="F:UDP-N-acetylmuramoylalanyl-D-glutamate-2,6-diaminopimelate ligase activity"/>
    <property type="evidence" value="ECO:0007669"/>
    <property type="project" value="UniProtKB-UniRule"/>
</dbReference>
<feature type="binding site" evidence="20">
    <location>
        <position position="464"/>
    </location>
    <ligand>
        <name>meso-2,6-diaminopimelate</name>
        <dbReference type="ChEBI" id="CHEBI:57791"/>
    </ligand>
</feature>
<feature type="binding site" evidence="20">
    <location>
        <begin position="108"/>
        <end position="114"/>
    </location>
    <ligand>
        <name>ATP</name>
        <dbReference type="ChEBI" id="CHEBI:30616"/>
    </ligand>
</feature>
<dbReference type="GO" id="GO:0005524">
    <property type="term" value="F:ATP binding"/>
    <property type="evidence" value="ECO:0007669"/>
    <property type="project" value="UniProtKB-UniRule"/>
</dbReference>
<keyword evidence="3 20" id="KW-0963">Cytoplasm</keyword>
<dbReference type="GO" id="GO:0000287">
    <property type="term" value="F:magnesium ion binding"/>
    <property type="evidence" value="ECO:0007669"/>
    <property type="project" value="UniProtKB-UniRule"/>
</dbReference>
<feature type="binding site" evidence="20">
    <location>
        <position position="185"/>
    </location>
    <ligand>
        <name>UDP-N-acetyl-alpha-D-muramoyl-L-alanyl-D-glutamate</name>
        <dbReference type="ChEBI" id="CHEBI:83900"/>
    </ligand>
</feature>
<dbReference type="InterPro" id="IPR000713">
    <property type="entry name" value="Mur_ligase_N"/>
</dbReference>
<dbReference type="SUPFAM" id="SSF63418">
    <property type="entry name" value="MurE/MurF N-terminal domain"/>
    <property type="match status" value="1"/>
</dbReference>
<dbReference type="GO" id="GO:0009252">
    <property type="term" value="P:peptidoglycan biosynthetic process"/>
    <property type="evidence" value="ECO:0007669"/>
    <property type="project" value="UniProtKB-UniRule"/>
</dbReference>
<dbReference type="PROSITE" id="PS01011">
    <property type="entry name" value="FOLYLPOLYGLU_SYNT_1"/>
    <property type="match status" value="1"/>
</dbReference>
<dbReference type="InterPro" id="IPR005761">
    <property type="entry name" value="UDP-N-AcMur-Glu-dNH2Pim_ligase"/>
</dbReference>
<evidence type="ECO:0000313" key="26">
    <source>
        <dbReference type="Proteomes" id="UP000319432"/>
    </source>
</evidence>
<dbReference type="NCBIfam" id="NF001124">
    <property type="entry name" value="PRK00139.1-2"/>
    <property type="match status" value="1"/>
</dbReference>
<evidence type="ECO:0000256" key="4">
    <source>
        <dbReference type="ARBA" id="ARBA00022598"/>
    </source>
</evidence>
<dbReference type="FunFam" id="3.90.190.20:FF:000006">
    <property type="entry name" value="UDP-N-acetylmuramoyl-L-alanyl-D-glutamate--2,6-diaminopimelate ligase"/>
    <property type="match status" value="1"/>
</dbReference>
<dbReference type="Gene3D" id="3.40.1390.10">
    <property type="entry name" value="MurE/MurF, N-terminal domain"/>
    <property type="match status" value="1"/>
</dbReference>
<comment type="cofactor">
    <cofactor evidence="20">
        <name>Mg(2+)</name>
        <dbReference type="ChEBI" id="CHEBI:18420"/>
    </cofactor>
</comment>
<evidence type="ECO:0000256" key="7">
    <source>
        <dbReference type="ARBA" id="ARBA00022840"/>
    </source>
</evidence>
<accession>A0A518VDV5</accession>
<feature type="binding site" evidence="20">
    <location>
        <position position="30"/>
    </location>
    <ligand>
        <name>UDP-N-acetyl-alpha-D-muramoyl-L-alanyl-D-glutamate</name>
        <dbReference type="ChEBI" id="CHEBI:83900"/>
    </ligand>
</feature>
<keyword evidence="5 20" id="KW-0132">Cell division</keyword>
<dbReference type="GO" id="GO:0005737">
    <property type="term" value="C:cytoplasm"/>
    <property type="evidence" value="ECO:0007669"/>
    <property type="project" value="UniProtKB-SubCell"/>
</dbReference>
<dbReference type="NCBIfam" id="NF001126">
    <property type="entry name" value="PRK00139.1-4"/>
    <property type="match status" value="1"/>
</dbReference>
<keyword evidence="7 20" id="KW-0067">ATP-binding</keyword>
<feature type="short sequence motif" description="Meso-diaminopimelate recognition motif" evidence="20">
    <location>
        <begin position="407"/>
        <end position="410"/>
    </location>
</feature>
<keyword evidence="12 20" id="KW-0961">Cell wall biogenesis/degradation</keyword>
<evidence type="ECO:0000256" key="8">
    <source>
        <dbReference type="ARBA" id="ARBA00022842"/>
    </source>
</evidence>
<evidence type="ECO:0000256" key="11">
    <source>
        <dbReference type="ARBA" id="ARBA00023306"/>
    </source>
</evidence>
<sequence length="495" mass="54516">MLLRELLAPLLVSHTTGDDQVVITGITADSRNVKPGDLFICLSGFTVDGHEFAAQAVEKGAIAIIAEREIEVDKTVVIVPDSRRAMAFLADRFYGSPSQKLKLIGVTGTNGKTTTTHLIDKILTDQQKKTGLIGTIHMRIGDQIEKVKNTTPDIIDLQSSFRRMLEIHTDYAIMEVSSHALDMGRVHGCDYLTAIFTNMTQDHLDYHKTFENYRQAKSLLFAQLGNSYDQQSMKTAILNADDEVSKYFAHVTPARVLTYGIDQQADVRAVSIRITSAGTSFTVQSFAGEATVNMKLMGKFNVYNALAAITATLVEGVPLAAIIQSLEDIPGVDGRFEPVSLGQDYAVIVDYSHTPDSLENALITAKEFVTGRLICVAGCGGNRDRTKRPIMAQIATKYADYSVLTSDNPRFEEPEAILADMVGGLQDVDQERFITIVNRREAILHAISQAKPGDCVLIAGKGHETYQESKGEIFPFDDREIAKEAIHEQKRNEQL</sequence>
<evidence type="ECO:0000256" key="19">
    <source>
        <dbReference type="ARBA" id="ARBA00081560"/>
    </source>
</evidence>
<keyword evidence="4 20" id="KW-0436">Ligase</keyword>
<comment type="function">
    <text evidence="14 20">Catalyzes the addition of meso-diaminopimelic acid to the nucleotide precursor UDP-N-acetylmuramoyl-L-alanyl-D-glutamate (UMAG) in the biosynthesis of bacterial cell-wall peptidoglycan.</text>
</comment>
<evidence type="ECO:0000256" key="14">
    <source>
        <dbReference type="ARBA" id="ARBA00056782"/>
    </source>
</evidence>
<dbReference type="PANTHER" id="PTHR23135">
    <property type="entry name" value="MUR LIGASE FAMILY MEMBER"/>
    <property type="match status" value="1"/>
</dbReference>
<feature type="binding site" evidence="20">
    <location>
        <begin position="150"/>
        <end position="151"/>
    </location>
    <ligand>
        <name>UDP-N-acetyl-alpha-D-muramoyl-L-alanyl-D-glutamate</name>
        <dbReference type="ChEBI" id="CHEBI:83900"/>
    </ligand>
</feature>
<evidence type="ECO:0000259" key="24">
    <source>
        <dbReference type="Pfam" id="PF08245"/>
    </source>
</evidence>
<feature type="domain" description="Mur ligase N-terminal catalytic" evidence="22">
    <location>
        <begin position="23"/>
        <end position="94"/>
    </location>
</feature>
<feature type="binding site" evidence="20">
    <location>
        <position position="460"/>
    </location>
    <ligand>
        <name>meso-2,6-diaminopimelate</name>
        <dbReference type="ChEBI" id="CHEBI:57791"/>
    </ligand>
</feature>
<dbReference type="NCBIfam" id="TIGR01085">
    <property type="entry name" value="murE"/>
    <property type="match status" value="1"/>
</dbReference>
<proteinExistence type="inferred from homology"/>
<dbReference type="Pfam" id="PF01225">
    <property type="entry name" value="Mur_ligase"/>
    <property type="match status" value="1"/>
</dbReference>
<feature type="domain" description="Mur ligase C-terminal" evidence="23">
    <location>
        <begin position="334"/>
        <end position="462"/>
    </location>
</feature>
<dbReference type="SUPFAM" id="SSF53623">
    <property type="entry name" value="MurD-like peptide ligases, catalytic domain"/>
    <property type="match status" value="1"/>
</dbReference>
<dbReference type="PANTHER" id="PTHR23135:SF4">
    <property type="entry name" value="UDP-N-ACETYLMURAMOYL-L-ALANYL-D-GLUTAMATE--2,6-DIAMINOPIMELATE LIGASE MURE HOMOLOG, CHLOROPLASTIC"/>
    <property type="match status" value="1"/>
</dbReference>
<comment type="subcellular location">
    <subcellularLocation>
        <location evidence="20 21">Cytoplasm</location>
    </subcellularLocation>
</comment>
<protein>
    <recommendedName>
        <fullName evidence="16 20">UDP-N-acetylmuramoyl-L-alanyl-D-glutamate--2,6-diaminopimelate ligase</fullName>
        <ecNumber evidence="15 20">6.3.2.13</ecNumber>
    </recommendedName>
    <alternativeName>
        <fullName evidence="17 20">Meso-A2pm-adding enzyme</fullName>
    </alternativeName>
    <alternativeName>
        <fullName evidence="18 20">Meso-diaminopimelate-adding enzyme</fullName>
    </alternativeName>
    <alternativeName>
        <fullName evidence="19 20">UDP-MurNAc-L-Ala-D-Glu:meso-diaminopimelate ligase</fullName>
    </alternativeName>
    <alternativeName>
        <fullName evidence="20">UDP-MurNAc-tripeptide synthetase</fullName>
    </alternativeName>
    <alternativeName>
        <fullName evidence="20">UDP-N-acetylmuramyl-tripeptide synthetase</fullName>
    </alternativeName>
</protein>
<evidence type="ECO:0000256" key="6">
    <source>
        <dbReference type="ARBA" id="ARBA00022741"/>
    </source>
</evidence>
<dbReference type="GO" id="GO:0004326">
    <property type="term" value="F:tetrahydrofolylpolyglutamate synthase activity"/>
    <property type="evidence" value="ECO:0007669"/>
    <property type="project" value="InterPro"/>
</dbReference>
<feature type="binding site" evidence="20">
    <location>
        <position position="149"/>
    </location>
    <ligand>
        <name>UDP-N-acetyl-alpha-D-muramoyl-L-alanyl-D-glutamate</name>
        <dbReference type="ChEBI" id="CHEBI:83900"/>
    </ligand>
</feature>
<dbReference type="AlphaFoldDB" id="A0A518VDV5"/>
<evidence type="ECO:0000256" key="2">
    <source>
        <dbReference type="ARBA" id="ARBA00005898"/>
    </source>
</evidence>
<evidence type="ECO:0000256" key="15">
    <source>
        <dbReference type="ARBA" id="ARBA00066633"/>
    </source>
</evidence>
<comment type="PTM">
    <text evidence="20">Carboxylation is probably crucial for Mg(2+) binding and, consequently, for the gamma-phosphate positioning of ATP.</text>
</comment>
<evidence type="ECO:0000313" key="25">
    <source>
        <dbReference type="EMBL" id="QDX95178.1"/>
    </source>
</evidence>
<dbReference type="SUPFAM" id="SSF53244">
    <property type="entry name" value="MurD-like peptide ligases, peptide-binding domain"/>
    <property type="match status" value="1"/>
</dbReference>
<dbReference type="GO" id="GO:0071555">
    <property type="term" value="P:cell wall organization"/>
    <property type="evidence" value="ECO:0007669"/>
    <property type="project" value="UniProtKB-KW"/>
</dbReference>
<feature type="binding site" evidence="20">
    <location>
        <position position="177"/>
    </location>
    <ligand>
        <name>UDP-N-acetyl-alpha-D-muramoyl-L-alanyl-D-glutamate</name>
        <dbReference type="ChEBI" id="CHEBI:83900"/>
    </ligand>
</feature>
<evidence type="ECO:0000256" key="16">
    <source>
        <dbReference type="ARBA" id="ARBA00072883"/>
    </source>
</evidence>
<dbReference type="Gene3D" id="3.90.190.20">
    <property type="entry name" value="Mur ligase, C-terminal domain"/>
    <property type="match status" value="1"/>
</dbReference>
<feature type="binding site" evidence="20">
    <location>
        <begin position="407"/>
        <end position="410"/>
    </location>
    <ligand>
        <name>meso-2,6-diaminopimelate</name>
        <dbReference type="ChEBI" id="CHEBI:57791"/>
    </ligand>
</feature>
<dbReference type="InterPro" id="IPR036565">
    <property type="entry name" value="Mur-like_cat_sf"/>
</dbReference>
<dbReference type="OrthoDB" id="9800958at2"/>
<dbReference type="EC" id="6.3.2.13" evidence="15 20"/>
<evidence type="ECO:0000259" key="23">
    <source>
        <dbReference type="Pfam" id="PF02875"/>
    </source>
</evidence>
<dbReference type="GO" id="GO:0008360">
    <property type="term" value="P:regulation of cell shape"/>
    <property type="evidence" value="ECO:0007669"/>
    <property type="project" value="UniProtKB-KW"/>
</dbReference>
<evidence type="ECO:0000256" key="5">
    <source>
        <dbReference type="ARBA" id="ARBA00022618"/>
    </source>
</evidence>
<dbReference type="InterPro" id="IPR036615">
    <property type="entry name" value="Mur_ligase_C_dom_sf"/>
</dbReference>
<dbReference type="InterPro" id="IPR018109">
    <property type="entry name" value="Folylpolyglutamate_synth_CS"/>
</dbReference>
<dbReference type="GO" id="GO:0051301">
    <property type="term" value="P:cell division"/>
    <property type="evidence" value="ECO:0007669"/>
    <property type="project" value="UniProtKB-KW"/>
</dbReference>
<reference evidence="25 26" key="1">
    <citation type="submission" date="2018-11" db="EMBL/GenBank/DDBJ databases">
        <title>Phylogenetic determinants of toxin gene distribution in genomes of Brevibacillus laterosporus.</title>
        <authorList>
            <person name="Glare T.R."/>
            <person name="Durrant A."/>
            <person name="Berry C."/>
            <person name="Palma L."/>
            <person name="Ormskirk M."/>
            <person name="Cox M.O."/>
        </authorList>
    </citation>
    <scope>NUCLEOTIDE SEQUENCE [LARGE SCALE GENOMIC DNA]</scope>
    <source>
        <strain evidence="25 26">1821L</strain>
    </source>
</reference>
<evidence type="ECO:0000256" key="1">
    <source>
        <dbReference type="ARBA" id="ARBA00004752"/>
    </source>
</evidence>
<evidence type="ECO:0000256" key="13">
    <source>
        <dbReference type="ARBA" id="ARBA00050251"/>
    </source>
</evidence>
<feature type="domain" description="Mur ligase central" evidence="24">
    <location>
        <begin position="106"/>
        <end position="311"/>
    </location>
</feature>
<evidence type="ECO:0000256" key="18">
    <source>
        <dbReference type="ARBA" id="ARBA00076158"/>
    </source>
</evidence>
<dbReference type="Pfam" id="PF02875">
    <property type="entry name" value="Mur_ligase_C"/>
    <property type="match status" value="1"/>
</dbReference>
<evidence type="ECO:0000259" key="22">
    <source>
        <dbReference type="Pfam" id="PF01225"/>
    </source>
</evidence>
<gene>
    <name evidence="20" type="primary">murE</name>
    <name evidence="25" type="ORF">EEL30_24515</name>
</gene>